<evidence type="ECO:0000256" key="1">
    <source>
        <dbReference type="SAM" id="Phobius"/>
    </source>
</evidence>
<proteinExistence type="predicted"/>
<accession>U1X5Q8</accession>
<evidence type="ECO:0000313" key="3">
    <source>
        <dbReference type="Proteomes" id="UP000016511"/>
    </source>
</evidence>
<protein>
    <submittedName>
        <fullName evidence="2">Uncharacterized protein</fullName>
    </submittedName>
</protein>
<keyword evidence="1" id="KW-0812">Transmembrane</keyword>
<evidence type="ECO:0000313" key="2">
    <source>
        <dbReference type="EMBL" id="ERI10285.1"/>
    </source>
</evidence>
<gene>
    <name evidence="2" type="ORF">HMPREF0083_01631</name>
</gene>
<comment type="caution">
    <text evidence="2">The sequence shown here is derived from an EMBL/GenBank/DDBJ whole genome shotgun (WGS) entry which is preliminary data.</text>
</comment>
<dbReference type="Proteomes" id="UP000016511">
    <property type="component" value="Unassembled WGS sequence"/>
</dbReference>
<reference evidence="2 3" key="1">
    <citation type="submission" date="2013-08" db="EMBL/GenBank/DDBJ databases">
        <authorList>
            <person name="Weinstock G."/>
            <person name="Sodergren E."/>
            <person name="Wylie T."/>
            <person name="Fulton L."/>
            <person name="Fulton R."/>
            <person name="Fronick C."/>
            <person name="O'Laughlin M."/>
            <person name="Godfrey J."/>
            <person name="Miner T."/>
            <person name="Herter B."/>
            <person name="Appelbaum E."/>
            <person name="Cordes M."/>
            <person name="Lek S."/>
            <person name="Wollam A."/>
            <person name="Pepin K.H."/>
            <person name="Palsikar V.B."/>
            <person name="Mitreva M."/>
            <person name="Wilson R.K."/>
        </authorList>
    </citation>
    <scope>NUCLEOTIDE SEQUENCE [LARGE SCALE GENOMIC DNA]</scope>
    <source>
        <strain evidence="2 3">ATCC 12856</strain>
    </source>
</reference>
<keyword evidence="3" id="KW-1185">Reference proteome</keyword>
<dbReference type="PATRIC" id="fig|649747.3.peg.1476"/>
<name>U1X5Q8_ANEAE</name>
<keyword evidence="1" id="KW-1133">Transmembrane helix</keyword>
<dbReference type="HOGENOM" id="CLU_1821400_0_0_9"/>
<sequence length="141" mass="15434">MELPFDISFLWMMFWISTFVVGCFAAVRAGKAYHPAIAGVASAENERSSCIEAEATVRRFLCVRRKCPVKESSTGDEEPLSFLKKADKSAYSGKEKIHARFITTDYGTLGSIAYLLVSFGSGLGNCRSVAYIVRPFAAVSV</sequence>
<keyword evidence="1" id="KW-0472">Membrane</keyword>
<dbReference type="STRING" id="649747.HMPREF0083_01631"/>
<dbReference type="EMBL" id="AWSJ01000110">
    <property type="protein sequence ID" value="ERI10285.1"/>
    <property type="molecule type" value="Genomic_DNA"/>
</dbReference>
<dbReference type="RefSeq" id="WP_021619829.1">
    <property type="nucleotide sequence ID" value="NZ_KE952705.1"/>
</dbReference>
<organism evidence="2 3">
    <name type="scientific">Aneurinibacillus aneurinilyticus ATCC 12856</name>
    <dbReference type="NCBI Taxonomy" id="649747"/>
    <lineage>
        <taxon>Bacteria</taxon>
        <taxon>Bacillati</taxon>
        <taxon>Bacillota</taxon>
        <taxon>Bacilli</taxon>
        <taxon>Bacillales</taxon>
        <taxon>Paenibacillaceae</taxon>
        <taxon>Aneurinibacillus group</taxon>
        <taxon>Aneurinibacillus</taxon>
    </lineage>
</organism>
<dbReference type="GeneID" id="92842340"/>
<dbReference type="AlphaFoldDB" id="U1X5Q8"/>
<feature type="transmembrane region" description="Helical" evidence="1">
    <location>
        <begin position="6"/>
        <end position="27"/>
    </location>
</feature>